<evidence type="ECO:0000256" key="1">
    <source>
        <dbReference type="SAM" id="Phobius"/>
    </source>
</evidence>
<dbReference type="AlphaFoldDB" id="A0A8H6J7N9"/>
<dbReference type="EMBL" id="WIGN01000125">
    <property type="protein sequence ID" value="KAF6808045.1"/>
    <property type="molecule type" value="Genomic_DNA"/>
</dbReference>
<gene>
    <name evidence="2" type="ORF">CSOJ01_07813</name>
</gene>
<dbReference type="Proteomes" id="UP000652219">
    <property type="component" value="Unassembled WGS sequence"/>
</dbReference>
<evidence type="ECO:0000313" key="2">
    <source>
        <dbReference type="EMBL" id="KAF6808045.1"/>
    </source>
</evidence>
<keyword evidence="1" id="KW-1133">Transmembrane helix</keyword>
<sequence>MLKTLGSGASSRSRQRLAWFIALSYPVRVFLGTLVVLMVPQFFVPETMDDSSSRVLLPQSFQLALANAVPSHRGSDRVCVRLTDGRLHAEISCLEDVDTIFTRSMHETIWRAGLLGKKSVRDVLASTSPAAVAALGSFGEEDRPRLHPGLCNRNVSVMTGIQV</sequence>
<feature type="transmembrane region" description="Helical" evidence="1">
    <location>
        <begin position="20"/>
        <end position="43"/>
    </location>
</feature>
<keyword evidence="1" id="KW-0472">Membrane</keyword>
<reference evidence="2 3" key="1">
    <citation type="journal article" date="2020" name="Phytopathology">
        <title>Genome Sequence Resources of Colletotrichum truncatum, C. plurivorum, C. musicola, and C. sojae: Four Species Pathogenic to Soybean (Glycine max).</title>
        <authorList>
            <person name="Rogerio F."/>
            <person name="Boufleur T.R."/>
            <person name="Ciampi-Guillardi M."/>
            <person name="Sukno S.A."/>
            <person name="Thon M.R."/>
            <person name="Massola Junior N.S."/>
            <person name="Baroncelli R."/>
        </authorList>
    </citation>
    <scope>NUCLEOTIDE SEQUENCE [LARGE SCALE GENOMIC DNA]</scope>
    <source>
        <strain evidence="2 3">LFN0009</strain>
    </source>
</reference>
<protein>
    <submittedName>
        <fullName evidence="2">Quinate permease</fullName>
    </submittedName>
</protein>
<evidence type="ECO:0000313" key="3">
    <source>
        <dbReference type="Proteomes" id="UP000652219"/>
    </source>
</evidence>
<proteinExistence type="predicted"/>
<comment type="caution">
    <text evidence="2">The sequence shown here is derived from an EMBL/GenBank/DDBJ whole genome shotgun (WGS) entry which is preliminary data.</text>
</comment>
<keyword evidence="1" id="KW-0812">Transmembrane</keyword>
<name>A0A8H6J7N9_9PEZI</name>
<organism evidence="2 3">
    <name type="scientific">Colletotrichum sojae</name>
    <dbReference type="NCBI Taxonomy" id="2175907"/>
    <lineage>
        <taxon>Eukaryota</taxon>
        <taxon>Fungi</taxon>
        <taxon>Dikarya</taxon>
        <taxon>Ascomycota</taxon>
        <taxon>Pezizomycotina</taxon>
        <taxon>Sordariomycetes</taxon>
        <taxon>Hypocreomycetidae</taxon>
        <taxon>Glomerellales</taxon>
        <taxon>Glomerellaceae</taxon>
        <taxon>Colletotrichum</taxon>
        <taxon>Colletotrichum orchidearum species complex</taxon>
    </lineage>
</organism>
<accession>A0A8H6J7N9</accession>
<keyword evidence="3" id="KW-1185">Reference proteome</keyword>